<dbReference type="AlphaFoldDB" id="A0A8D9F0I5"/>
<keyword evidence="1" id="KW-1133">Transmembrane helix</keyword>
<keyword evidence="1" id="KW-0472">Membrane</keyword>
<keyword evidence="1" id="KW-0812">Transmembrane</keyword>
<feature type="transmembrane region" description="Helical" evidence="1">
    <location>
        <begin position="61"/>
        <end position="79"/>
    </location>
</feature>
<proteinExistence type="predicted"/>
<feature type="signal peptide" evidence="2">
    <location>
        <begin position="1"/>
        <end position="18"/>
    </location>
</feature>
<keyword evidence="2" id="KW-0732">Signal</keyword>
<feature type="transmembrane region" description="Helical" evidence="1">
    <location>
        <begin position="28"/>
        <end position="49"/>
    </location>
</feature>
<feature type="chain" id="PRO_5036263036" evidence="2">
    <location>
        <begin position="19"/>
        <end position="158"/>
    </location>
</feature>
<reference evidence="3" key="1">
    <citation type="submission" date="2021-05" db="EMBL/GenBank/DDBJ databases">
        <authorList>
            <person name="Alioto T."/>
            <person name="Alioto T."/>
            <person name="Gomez Garrido J."/>
        </authorList>
    </citation>
    <scope>NUCLEOTIDE SEQUENCE</scope>
</reference>
<organism evidence="3">
    <name type="scientific">Cacopsylla melanoneura</name>
    <dbReference type="NCBI Taxonomy" id="428564"/>
    <lineage>
        <taxon>Eukaryota</taxon>
        <taxon>Metazoa</taxon>
        <taxon>Ecdysozoa</taxon>
        <taxon>Arthropoda</taxon>
        <taxon>Hexapoda</taxon>
        <taxon>Insecta</taxon>
        <taxon>Pterygota</taxon>
        <taxon>Neoptera</taxon>
        <taxon>Paraneoptera</taxon>
        <taxon>Hemiptera</taxon>
        <taxon>Sternorrhyncha</taxon>
        <taxon>Psylloidea</taxon>
        <taxon>Psyllidae</taxon>
        <taxon>Psyllinae</taxon>
        <taxon>Cacopsylla</taxon>
    </lineage>
</organism>
<name>A0A8D9F0I5_9HEMI</name>
<sequence length="158" mass="18053">MMICFVIILNTLSSSSLASISFSSLTLLCHLVIFSFFHEVFFSSFFLLFFSCLSSSLPSSFLDYVINFLFIPFSPSLLFCKNVQYNIIYYDVVHTSTNIVGTNNHLPVYFAKVSKCQSYSAYECRVKSVNRLRVHTNIFLTVTFNRNCGMLSTMRVEG</sequence>
<evidence type="ECO:0000256" key="2">
    <source>
        <dbReference type="SAM" id="SignalP"/>
    </source>
</evidence>
<accession>A0A8D9F0I5</accession>
<dbReference type="EMBL" id="HBUF01582877">
    <property type="protein sequence ID" value="CAG6770790.1"/>
    <property type="molecule type" value="Transcribed_RNA"/>
</dbReference>
<evidence type="ECO:0000256" key="1">
    <source>
        <dbReference type="SAM" id="Phobius"/>
    </source>
</evidence>
<evidence type="ECO:0000313" key="3">
    <source>
        <dbReference type="EMBL" id="CAG6770790.1"/>
    </source>
</evidence>
<dbReference type="EMBL" id="HBUF01582875">
    <property type="protein sequence ID" value="CAG6770788.1"/>
    <property type="molecule type" value="Transcribed_RNA"/>
</dbReference>
<protein>
    <submittedName>
        <fullName evidence="3">Uncharacterized protein</fullName>
    </submittedName>
</protein>